<sequence>MCNKKIRDLNQISRKIIYGIYHQHAFLGHILRKIKAFLELKTWLPNVRDENTWYIIVSINFLLLAEVRKMQKCHFCKAESTDGKTIFKMRNSYSEAFICSGCEKEEKFPIVKLKEMLKEVDLFWTMDDVAIIKSKDFDGPDAPVGFLELNQCRICVNVIKRHQKFENHNQQAHPGFPLGKCSHLCGEYFPAPAGVKFHQFSCVLICPYENCDVAKFTLTNNRDDEHLKKHPMYFCPSVGCKEGFKKNGLEWFAGHFLNDHVWLIKK</sequence>
<dbReference type="EMBL" id="CADEPI010000223">
    <property type="protein sequence ID" value="CAB3381044.1"/>
    <property type="molecule type" value="Genomic_DNA"/>
</dbReference>
<protein>
    <submittedName>
        <fullName evidence="1">Uncharacterized protein</fullName>
    </submittedName>
</protein>
<evidence type="ECO:0000313" key="2">
    <source>
        <dbReference type="Proteomes" id="UP000494165"/>
    </source>
</evidence>
<dbReference type="Proteomes" id="UP000494165">
    <property type="component" value="Unassembled WGS sequence"/>
</dbReference>
<organism evidence="1 2">
    <name type="scientific">Cloeon dipterum</name>
    <dbReference type="NCBI Taxonomy" id="197152"/>
    <lineage>
        <taxon>Eukaryota</taxon>
        <taxon>Metazoa</taxon>
        <taxon>Ecdysozoa</taxon>
        <taxon>Arthropoda</taxon>
        <taxon>Hexapoda</taxon>
        <taxon>Insecta</taxon>
        <taxon>Pterygota</taxon>
        <taxon>Palaeoptera</taxon>
        <taxon>Ephemeroptera</taxon>
        <taxon>Pisciforma</taxon>
        <taxon>Baetidae</taxon>
        <taxon>Cloeon</taxon>
    </lineage>
</organism>
<evidence type="ECO:0000313" key="1">
    <source>
        <dbReference type="EMBL" id="CAB3381044.1"/>
    </source>
</evidence>
<dbReference type="AlphaFoldDB" id="A0A8S1DK87"/>
<accession>A0A8S1DK87</accession>
<comment type="caution">
    <text evidence="1">The sequence shown here is derived from an EMBL/GenBank/DDBJ whole genome shotgun (WGS) entry which is preliminary data.</text>
</comment>
<proteinExistence type="predicted"/>
<name>A0A8S1DK87_9INSE</name>
<gene>
    <name evidence="1" type="ORF">CLODIP_2_CD01432</name>
</gene>
<reference evidence="1 2" key="1">
    <citation type="submission" date="2020-04" db="EMBL/GenBank/DDBJ databases">
        <authorList>
            <person name="Alioto T."/>
            <person name="Alioto T."/>
            <person name="Gomez Garrido J."/>
        </authorList>
    </citation>
    <scope>NUCLEOTIDE SEQUENCE [LARGE SCALE GENOMIC DNA]</scope>
</reference>
<keyword evidence="2" id="KW-1185">Reference proteome</keyword>